<keyword evidence="3" id="KW-0547">Nucleotide-binding</keyword>
<keyword evidence="2" id="KW-0813">Transport</keyword>
<dbReference type="InterPro" id="IPR003593">
    <property type="entry name" value="AAA+_ATPase"/>
</dbReference>
<evidence type="ECO:0000313" key="6">
    <source>
        <dbReference type="EMBL" id="MDC7788243.1"/>
    </source>
</evidence>
<dbReference type="RefSeq" id="WP_272779081.1">
    <property type="nucleotide sequence ID" value="NZ_JAQQLI010000040.1"/>
</dbReference>
<dbReference type="Gene3D" id="2.40.50.100">
    <property type="match status" value="1"/>
</dbReference>
<dbReference type="PROSITE" id="PS00211">
    <property type="entry name" value="ABC_TRANSPORTER_1"/>
    <property type="match status" value="1"/>
</dbReference>
<dbReference type="PANTHER" id="PTHR42781">
    <property type="entry name" value="SPERMIDINE/PUTRESCINE IMPORT ATP-BINDING PROTEIN POTA"/>
    <property type="match status" value="1"/>
</dbReference>
<dbReference type="SUPFAM" id="SSF52540">
    <property type="entry name" value="P-loop containing nucleoside triphosphate hydrolases"/>
    <property type="match status" value="1"/>
</dbReference>
<comment type="similarity">
    <text evidence="1">Belongs to the ABC transporter superfamily.</text>
</comment>
<organism evidence="6 7">
    <name type="scientific">Rhodoplanes tepidamans</name>
    <name type="common">Rhodoplanes cryptolactis</name>
    <dbReference type="NCBI Taxonomy" id="200616"/>
    <lineage>
        <taxon>Bacteria</taxon>
        <taxon>Pseudomonadati</taxon>
        <taxon>Pseudomonadota</taxon>
        <taxon>Alphaproteobacteria</taxon>
        <taxon>Hyphomicrobiales</taxon>
        <taxon>Nitrobacteraceae</taxon>
        <taxon>Rhodoplanes</taxon>
    </lineage>
</organism>
<evidence type="ECO:0000256" key="1">
    <source>
        <dbReference type="ARBA" id="ARBA00005417"/>
    </source>
</evidence>
<gene>
    <name evidence="6" type="ORF">PQJ73_21350</name>
</gene>
<dbReference type="Gene3D" id="3.40.50.300">
    <property type="entry name" value="P-loop containing nucleotide triphosphate hydrolases"/>
    <property type="match status" value="1"/>
</dbReference>
<evidence type="ECO:0000256" key="2">
    <source>
        <dbReference type="ARBA" id="ARBA00022448"/>
    </source>
</evidence>
<dbReference type="SMART" id="SM00382">
    <property type="entry name" value="AAA"/>
    <property type="match status" value="1"/>
</dbReference>
<evidence type="ECO:0000256" key="4">
    <source>
        <dbReference type="ARBA" id="ARBA00022840"/>
    </source>
</evidence>
<dbReference type="InterPro" id="IPR027417">
    <property type="entry name" value="P-loop_NTPase"/>
</dbReference>
<dbReference type="PANTHER" id="PTHR42781:SF4">
    <property type="entry name" value="SPERMIDINE_PUTRESCINE IMPORT ATP-BINDING PROTEIN POTA"/>
    <property type="match status" value="1"/>
</dbReference>
<protein>
    <submittedName>
        <fullName evidence="6">ABC transporter ATP-binding protein</fullName>
    </submittedName>
</protein>
<proteinExistence type="inferred from homology"/>
<evidence type="ECO:0000313" key="7">
    <source>
        <dbReference type="Proteomes" id="UP001165652"/>
    </source>
</evidence>
<dbReference type="InterPro" id="IPR008995">
    <property type="entry name" value="Mo/tungstate-bd_C_term_dom"/>
</dbReference>
<dbReference type="InterPro" id="IPR017871">
    <property type="entry name" value="ABC_transporter-like_CS"/>
</dbReference>
<dbReference type="Proteomes" id="UP001165652">
    <property type="component" value="Unassembled WGS sequence"/>
</dbReference>
<dbReference type="InterPro" id="IPR013611">
    <property type="entry name" value="Transp-assoc_OB_typ2"/>
</dbReference>
<evidence type="ECO:0000256" key="3">
    <source>
        <dbReference type="ARBA" id="ARBA00022741"/>
    </source>
</evidence>
<dbReference type="InterPro" id="IPR050093">
    <property type="entry name" value="ABC_SmlMolc_Importer"/>
</dbReference>
<dbReference type="PROSITE" id="PS50893">
    <property type="entry name" value="ABC_TRANSPORTER_2"/>
    <property type="match status" value="1"/>
</dbReference>
<name>A0ABT5JFH9_RHOTP</name>
<feature type="domain" description="ABC transporter" evidence="5">
    <location>
        <begin position="10"/>
        <end position="240"/>
    </location>
</feature>
<keyword evidence="7" id="KW-1185">Reference proteome</keyword>
<reference evidence="6" key="1">
    <citation type="journal article" date="2023" name="Microbiol Resour">
        <title>Genome Sequences of Rhodoplanes serenus and Two Thermotolerant Strains, Rhodoplanes tepidamans and 'Rhodoplanes cryptolactis,' Further Refine the Genus.</title>
        <authorList>
            <person name="Rayyan A.A."/>
            <person name="Kyndt J.A."/>
        </authorList>
    </citation>
    <scope>NUCLEOTIDE SEQUENCE</scope>
    <source>
        <strain evidence="6">DSM 9987</strain>
    </source>
</reference>
<dbReference type="InterPro" id="IPR003439">
    <property type="entry name" value="ABC_transporter-like_ATP-bd"/>
</dbReference>
<dbReference type="SUPFAM" id="SSF50331">
    <property type="entry name" value="MOP-like"/>
    <property type="match status" value="1"/>
</dbReference>
<dbReference type="Pfam" id="PF08402">
    <property type="entry name" value="TOBE_2"/>
    <property type="match status" value="1"/>
</dbReference>
<keyword evidence="4 6" id="KW-0067">ATP-binding</keyword>
<dbReference type="EMBL" id="JAQQLI010000040">
    <property type="protein sequence ID" value="MDC7788243.1"/>
    <property type="molecule type" value="Genomic_DNA"/>
</dbReference>
<evidence type="ECO:0000259" key="5">
    <source>
        <dbReference type="PROSITE" id="PS50893"/>
    </source>
</evidence>
<dbReference type="GO" id="GO:0005524">
    <property type="term" value="F:ATP binding"/>
    <property type="evidence" value="ECO:0007669"/>
    <property type="project" value="UniProtKB-KW"/>
</dbReference>
<comment type="caution">
    <text evidence="6">The sequence shown here is derived from an EMBL/GenBank/DDBJ whole genome shotgun (WGS) entry which is preliminary data.</text>
</comment>
<sequence>MTAPDAPPHVAVRRVSKRYGPLTVLDRVDLTVDRGELVTLLGPSGCGKTTLLRLVAGLATPEEGTIAIAGRDVTRVPPHRRNVGVVFQSYALFPHLTVAGNVAFGLSVRGRRRDEIDRAVARTLSLVRLEHLGARRVSALSGGQQQRVALARALAVEPEVLLFDEALSALDRNLREEMQVELRRLLREIGATAIFVTHDQDEALTMSDRIAVMNGGRIEQLADPKTLYERPATLFTLGFVGQSTRLRGTVAAAGDGMVAVDTPVGRVAAMGQFLAGSSVVVATRPEHLRVVADTVGHEGSDRARNSVDGRIRAVIFQGSRSRIEVAAGDQVLLAEAPGRIASALNPGDAARLVWPVAETFAYPDPEARA</sequence>
<accession>A0ABT5JFH9</accession>
<dbReference type="Pfam" id="PF00005">
    <property type="entry name" value="ABC_tran"/>
    <property type="match status" value="1"/>
</dbReference>
<reference evidence="6" key="2">
    <citation type="submission" date="2023-02" db="EMBL/GenBank/DDBJ databases">
        <authorList>
            <person name="Rayyan A."/>
            <person name="Meyer T."/>
            <person name="Kyndt J.A."/>
        </authorList>
    </citation>
    <scope>NUCLEOTIDE SEQUENCE</scope>
    <source>
        <strain evidence="6">DSM 9987</strain>
    </source>
</reference>